<dbReference type="Proteomes" id="UP001264519">
    <property type="component" value="Unassembled WGS sequence"/>
</dbReference>
<dbReference type="EMBL" id="JARWAK010000011">
    <property type="protein sequence ID" value="MDR5867773.1"/>
    <property type="molecule type" value="Genomic_DNA"/>
</dbReference>
<keyword evidence="2" id="KW-0812">Transmembrane</keyword>
<evidence type="ECO:0008006" key="5">
    <source>
        <dbReference type="Google" id="ProtNLM"/>
    </source>
</evidence>
<keyword evidence="4" id="KW-1185">Reference proteome</keyword>
<organism evidence="3 4">
    <name type="scientific">Halomonas koreensis</name>
    <dbReference type="NCBI Taxonomy" id="245385"/>
    <lineage>
        <taxon>Bacteria</taxon>
        <taxon>Pseudomonadati</taxon>
        <taxon>Pseudomonadota</taxon>
        <taxon>Gammaproteobacteria</taxon>
        <taxon>Oceanospirillales</taxon>
        <taxon>Halomonadaceae</taxon>
        <taxon>Halomonas</taxon>
    </lineage>
</organism>
<gene>
    <name evidence="3" type="ORF">QC818_13340</name>
</gene>
<name>A0ABU1G5H4_9GAMM</name>
<evidence type="ECO:0000313" key="4">
    <source>
        <dbReference type="Proteomes" id="UP001264519"/>
    </source>
</evidence>
<feature type="compositionally biased region" description="Pro residues" evidence="1">
    <location>
        <begin position="41"/>
        <end position="66"/>
    </location>
</feature>
<evidence type="ECO:0000256" key="2">
    <source>
        <dbReference type="SAM" id="Phobius"/>
    </source>
</evidence>
<keyword evidence="2" id="KW-1133">Transmembrane helix</keyword>
<reference evidence="3 4" key="1">
    <citation type="submission" date="2023-04" db="EMBL/GenBank/DDBJ databases">
        <title>A long-awaited taxogenomic arrangement of the family Halomonadaceae.</title>
        <authorList>
            <person name="De La Haba R."/>
            <person name="Chuvochina M."/>
            <person name="Wittouck S."/>
            <person name="Arahal D.R."/>
            <person name="Sanchez-Porro C."/>
            <person name="Hugenholtz P."/>
            <person name="Ventosa A."/>
        </authorList>
    </citation>
    <scope>NUCLEOTIDE SEQUENCE [LARGE SCALE GENOMIC DNA]</scope>
    <source>
        <strain evidence="3 4">DSM 23530</strain>
    </source>
</reference>
<feature type="region of interest" description="Disordered" evidence="1">
    <location>
        <begin position="34"/>
        <end position="71"/>
    </location>
</feature>
<evidence type="ECO:0000313" key="3">
    <source>
        <dbReference type="EMBL" id="MDR5867773.1"/>
    </source>
</evidence>
<comment type="caution">
    <text evidence="3">The sequence shown here is derived from an EMBL/GenBank/DDBJ whole genome shotgun (WGS) entry which is preliminary data.</text>
</comment>
<evidence type="ECO:0000256" key="1">
    <source>
        <dbReference type="SAM" id="MobiDB-lite"/>
    </source>
</evidence>
<accession>A0ABU1G5H4</accession>
<proteinExistence type="predicted"/>
<protein>
    <recommendedName>
        <fullName evidence="5">Cell division protein ZipA</fullName>
    </recommendedName>
</protein>
<sequence length="212" mass="23088">MDMTSGVMLLAGLAMVMAIGALGLFVYLRRSLREPPEARPESPPTATPPPAPEPAEPTPAPEPPASPAADEVAHRFRVASADEVRQCLFVVFDWPGLDTNRRLHKRLEEVGAVYDAQRRVYNIHPPRTGYRMVIANSTPPGDLPPLHEDGDHPVVDGISILVHFRNKRRVAQSPEALIDFTQSVAAIGGKILDAQRHEVSEADFASLRGASL</sequence>
<dbReference type="RefSeq" id="WP_309653361.1">
    <property type="nucleotide sequence ID" value="NZ_JARWAK010000011.1"/>
</dbReference>
<keyword evidence="2" id="KW-0472">Membrane</keyword>
<feature type="transmembrane region" description="Helical" evidence="2">
    <location>
        <begin position="6"/>
        <end position="28"/>
    </location>
</feature>